<dbReference type="CDD" id="cd03441">
    <property type="entry name" value="R_hydratase_like"/>
    <property type="match status" value="1"/>
</dbReference>
<gene>
    <name evidence="3" type="ORF">FB465_2256</name>
</gene>
<dbReference type="InterPro" id="IPR016709">
    <property type="entry name" value="HadA-like"/>
</dbReference>
<feature type="domain" description="FAS1-like dehydratase" evidence="2">
    <location>
        <begin position="8"/>
        <end position="137"/>
    </location>
</feature>
<dbReference type="EMBL" id="VIVR01000001">
    <property type="protein sequence ID" value="TWE17248.1"/>
    <property type="molecule type" value="Genomic_DNA"/>
</dbReference>
<dbReference type="Gene3D" id="3.10.129.10">
    <property type="entry name" value="Hotdog Thioesterase"/>
    <property type="match status" value="1"/>
</dbReference>
<dbReference type="HAMAP" id="MF_00799">
    <property type="entry name" value="UPF0336"/>
    <property type="match status" value="1"/>
</dbReference>
<comment type="caution">
    <text evidence="3">The sequence shown here is derived from an EMBL/GenBank/DDBJ whole genome shotgun (WGS) entry which is preliminary data.</text>
</comment>
<name>A0A561ENP4_9ACTN</name>
<proteinExistence type="inferred from homology"/>
<dbReference type="Pfam" id="PF13452">
    <property type="entry name" value="FAS1_DH_region"/>
    <property type="match status" value="1"/>
</dbReference>
<dbReference type="InterPro" id="IPR039569">
    <property type="entry name" value="FAS1-like_DH_region"/>
</dbReference>
<evidence type="ECO:0000259" key="2">
    <source>
        <dbReference type="Pfam" id="PF13452"/>
    </source>
</evidence>
<dbReference type="InterPro" id="IPR029069">
    <property type="entry name" value="HotDog_dom_sf"/>
</dbReference>
<accession>A0A561ENP4</accession>
<dbReference type="Proteomes" id="UP000318416">
    <property type="component" value="Unassembled WGS sequence"/>
</dbReference>
<sequence length="149" mass="16501">MVLSQSYAGRRYPRTEPYEVGREKIWEFAQAIGEPHPAYRDPEAARKLGHPTVIAPPTFAIVLSMQAEEQVTLDPGFGFDFSRVIHRDQRFEYSRPVLAGDLLTVAVEVVAADSVDGNDVVTLRGDVRDAEDRHVCTTTSTLVSRAVTA</sequence>
<dbReference type="OrthoDB" id="5415111at2"/>
<dbReference type="RefSeq" id="WP_145789904.1">
    <property type="nucleotide sequence ID" value="NZ_BAAABR010000030.1"/>
</dbReference>
<keyword evidence="4" id="KW-1185">Reference proteome</keyword>
<comment type="similarity">
    <text evidence="1">Belongs to the UPF0336 family.</text>
</comment>
<reference evidence="3 4" key="1">
    <citation type="submission" date="2019-06" db="EMBL/GenBank/DDBJ databases">
        <title>Sequencing the genomes of 1000 actinobacteria strains.</title>
        <authorList>
            <person name="Klenk H.-P."/>
        </authorList>
    </citation>
    <scope>NUCLEOTIDE SEQUENCE [LARGE SCALE GENOMIC DNA]</scope>
    <source>
        <strain evidence="3 4">DSM 41649</strain>
    </source>
</reference>
<dbReference type="SUPFAM" id="SSF54637">
    <property type="entry name" value="Thioesterase/thiol ester dehydrase-isomerase"/>
    <property type="match status" value="1"/>
</dbReference>
<evidence type="ECO:0000256" key="1">
    <source>
        <dbReference type="HAMAP-Rule" id="MF_00799"/>
    </source>
</evidence>
<organism evidence="3 4">
    <name type="scientific">Kitasatospora atroaurantiaca</name>
    <dbReference type="NCBI Taxonomy" id="285545"/>
    <lineage>
        <taxon>Bacteria</taxon>
        <taxon>Bacillati</taxon>
        <taxon>Actinomycetota</taxon>
        <taxon>Actinomycetes</taxon>
        <taxon>Kitasatosporales</taxon>
        <taxon>Streptomycetaceae</taxon>
        <taxon>Kitasatospora</taxon>
    </lineage>
</organism>
<dbReference type="PIRSF" id="PIRSF018072">
    <property type="entry name" value="UCP018072"/>
    <property type="match status" value="1"/>
</dbReference>
<protein>
    <recommendedName>
        <fullName evidence="1">UPF0336 protein FB465_2256</fullName>
    </recommendedName>
</protein>
<evidence type="ECO:0000313" key="4">
    <source>
        <dbReference type="Proteomes" id="UP000318416"/>
    </source>
</evidence>
<evidence type="ECO:0000313" key="3">
    <source>
        <dbReference type="EMBL" id="TWE17248.1"/>
    </source>
</evidence>
<dbReference type="AlphaFoldDB" id="A0A561ENP4"/>